<accession>A0A8B8C333</accession>
<protein>
    <submittedName>
        <fullName evidence="5">Uncharacterized protein LOC111115592</fullName>
    </submittedName>
</protein>
<feature type="domain" description="Mab-21-like HhH/H2TH-like" evidence="3">
    <location>
        <begin position="254"/>
        <end position="328"/>
    </location>
</feature>
<dbReference type="SMART" id="SM01265">
    <property type="entry name" value="Mab-21"/>
    <property type="match status" value="1"/>
</dbReference>
<dbReference type="Gene3D" id="1.10.1410.40">
    <property type="match status" value="1"/>
</dbReference>
<name>A0A8B8C333_CRAVI</name>
<dbReference type="RefSeq" id="XP_022310088.1">
    <property type="nucleotide sequence ID" value="XM_022454380.1"/>
</dbReference>
<gene>
    <name evidence="5" type="primary">LOC111115592</name>
</gene>
<dbReference type="PANTHER" id="PTHR10656">
    <property type="entry name" value="CELL FATE DETERMINING PROTEIN MAB21-RELATED"/>
    <property type="match status" value="1"/>
</dbReference>
<dbReference type="PANTHER" id="PTHR10656:SF69">
    <property type="entry name" value="MAB-21-LIKE HHH_H2TH-LIKE DOMAIN-CONTAINING PROTEIN"/>
    <property type="match status" value="1"/>
</dbReference>
<evidence type="ECO:0000259" key="2">
    <source>
        <dbReference type="Pfam" id="PF03281"/>
    </source>
</evidence>
<dbReference type="InterPro" id="IPR024810">
    <property type="entry name" value="MAB21L/cGLR"/>
</dbReference>
<organism evidence="4 5">
    <name type="scientific">Crassostrea virginica</name>
    <name type="common">Eastern oyster</name>
    <dbReference type="NCBI Taxonomy" id="6565"/>
    <lineage>
        <taxon>Eukaryota</taxon>
        <taxon>Metazoa</taxon>
        <taxon>Spiralia</taxon>
        <taxon>Lophotrochozoa</taxon>
        <taxon>Mollusca</taxon>
        <taxon>Bivalvia</taxon>
        <taxon>Autobranchia</taxon>
        <taxon>Pteriomorphia</taxon>
        <taxon>Ostreida</taxon>
        <taxon>Ostreoidea</taxon>
        <taxon>Ostreidae</taxon>
        <taxon>Crassostrea</taxon>
    </lineage>
</organism>
<keyword evidence="4" id="KW-1185">Reference proteome</keyword>
<dbReference type="Pfam" id="PF20266">
    <property type="entry name" value="Mab-21_C"/>
    <property type="match status" value="1"/>
</dbReference>
<dbReference type="InterPro" id="IPR046906">
    <property type="entry name" value="Mab-21_HhH/H2TH-like"/>
</dbReference>
<dbReference type="InterPro" id="IPR046903">
    <property type="entry name" value="Mab-21-like_nuc_Trfase"/>
</dbReference>
<dbReference type="OrthoDB" id="5950246at2759"/>
<proteinExistence type="inferred from homology"/>
<dbReference type="AlphaFoldDB" id="A0A8B8C333"/>
<feature type="domain" description="Mab-21-like nucleotidyltransferase" evidence="2">
    <location>
        <begin position="175"/>
        <end position="236"/>
    </location>
</feature>
<dbReference type="GeneID" id="111115592"/>
<reference evidence="5" key="1">
    <citation type="submission" date="2025-08" db="UniProtKB">
        <authorList>
            <consortium name="RefSeq"/>
        </authorList>
    </citation>
    <scope>IDENTIFICATION</scope>
    <source>
        <tissue evidence="5">Whole sample</tissue>
    </source>
</reference>
<evidence type="ECO:0000313" key="5">
    <source>
        <dbReference type="RefSeq" id="XP_022310088.1"/>
    </source>
</evidence>
<evidence type="ECO:0000313" key="4">
    <source>
        <dbReference type="Proteomes" id="UP000694844"/>
    </source>
</evidence>
<comment type="similarity">
    <text evidence="1">Belongs to the mab-21 family.</text>
</comment>
<sequence length="442" mass="50818">MDLQKLSESVYVGLCLKLGTPQEVAIRREVNDTAELVDTKGKSRKPNNITMLGGSRGEGFRFKDSDLDIMLWSSFERVLWDFSQVQFYDTDLYGIMLSDSSESPPGFTLLWLPFQHTTTSLQLKSISCVNINGVICVSSEKHRDIMCSQKNFKTHGPCKSGKVGNIDLDHAHCYFSDFWPPIASSWVNRCHTWPSPNVVDDIIKSGCHLVPIGHKLGKHVDDEWRISFSMAEKKLVYSMNHTQFLTYGLLKLFLKEIINNGLDDEERVLCSYHIKTVVFWAIQQNTMFDWCPTNLLEGFWVCLKLLLKWIYEGICPNFFIPENNMFLSNVYGDAQEILYTRMQSLYEMGITFLFQSPSIRSHITRLLCNPSLSTVTHESNLLSEVELDFDLLDEIFANDTSRHLNDLCLCIEYLEVIEQMLCSPYSEIQILTKSLQTIHHVI</sequence>
<evidence type="ECO:0000259" key="3">
    <source>
        <dbReference type="Pfam" id="PF20266"/>
    </source>
</evidence>
<dbReference type="Pfam" id="PF03281">
    <property type="entry name" value="Mab-21"/>
    <property type="match status" value="1"/>
</dbReference>
<dbReference type="Proteomes" id="UP000694844">
    <property type="component" value="Chromosome 9"/>
</dbReference>
<dbReference type="KEGG" id="cvn:111115592"/>
<evidence type="ECO:0000256" key="1">
    <source>
        <dbReference type="ARBA" id="ARBA00008307"/>
    </source>
</evidence>